<organism evidence="3 4">
    <name type="scientific">Capnocytophaga cynodegmi</name>
    <dbReference type="NCBI Taxonomy" id="28189"/>
    <lineage>
        <taxon>Bacteria</taxon>
        <taxon>Pseudomonadati</taxon>
        <taxon>Bacteroidota</taxon>
        <taxon>Flavobacteriia</taxon>
        <taxon>Flavobacteriales</taxon>
        <taxon>Flavobacteriaceae</taxon>
        <taxon>Capnocytophaga</taxon>
    </lineage>
</organism>
<dbReference type="EC" id="3.5.1.46" evidence="3"/>
<keyword evidence="4" id="KW-1185">Reference proteome</keyword>
<gene>
    <name evidence="3" type="ORF">CCYN2B_190018</name>
</gene>
<keyword evidence="1" id="KW-0812">Transmembrane</keyword>
<dbReference type="Gene3D" id="3.40.710.10">
    <property type="entry name" value="DD-peptidase/beta-lactamase superfamily"/>
    <property type="match status" value="1"/>
</dbReference>
<feature type="domain" description="Beta-lactamase-related" evidence="2">
    <location>
        <begin position="88"/>
        <end position="359"/>
    </location>
</feature>
<dbReference type="GO" id="GO:0019875">
    <property type="term" value="F:6-aminohexanoate-dimer hydrolase activity"/>
    <property type="evidence" value="ECO:0007669"/>
    <property type="project" value="UniProtKB-EC"/>
</dbReference>
<evidence type="ECO:0000313" key="4">
    <source>
        <dbReference type="Proteomes" id="UP000038055"/>
    </source>
</evidence>
<keyword evidence="3" id="KW-0378">Hydrolase</keyword>
<dbReference type="AlphaFoldDB" id="A0A0B7H2X8"/>
<sequence length="388" mass="44303">MRYFKRFFIGLIVILLLVVGGMYISGYGYILKAVYVIYGSGHKTAFLSDYEKFDNRTVDKGTESQPWALHKSYNRVKPTKDLERLHEKYKSVAFLIFKNDSIWHEQYFDGYSEKSKSNSFSMAKSYVSALLGKSIYDGYIKSLEQPVSDYLPEFSEGLASKLTVGDLASMASGSDWDESYYSPFSITTQAYFDTNLREVMGRMKIVEEPGKRYVYQSGNTQLLAMVIEKATGKTLSDYLSQSIWMPLGSESDALWQVDSEASGMEKAYCCIASNARDFARLGKLYCDYGKWKGQQVLDSTFVAKSIQSRFPESPEYGYGMWLLTHNGRKFFMMRGHLGQYVIVQPEDNIMIVRLGHLKGVEEEGGDPFTEDIYGYIDETYKMLENNAQ</sequence>
<dbReference type="Pfam" id="PF00144">
    <property type="entry name" value="Beta-lactamase"/>
    <property type="match status" value="1"/>
</dbReference>
<evidence type="ECO:0000259" key="2">
    <source>
        <dbReference type="Pfam" id="PF00144"/>
    </source>
</evidence>
<accession>A0A0B7H2X8</accession>
<dbReference type="eggNOG" id="COG1680">
    <property type="taxonomic scope" value="Bacteria"/>
</dbReference>
<name>A0A0B7H2X8_9FLAO</name>
<reference evidence="4" key="1">
    <citation type="submission" date="2015-01" db="EMBL/GenBank/DDBJ databases">
        <authorList>
            <person name="MANFREDI Pablo"/>
        </authorList>
    </citation>
    <scope>NUCLEOTIDE SEQUENCE [LARGE SCALE GENOMIC DNA]</scope>
    <source>
        <strain evidence="4">Ccyn2B</strain>
    </source>
</reference>
<feature type="transmembrane region" description="Helical" evidence="1">
    <location>
        <begin position="7"/>
        <end position="30"/>
    </location>
</feature>
<dbReference type="STRING" id="28189.CCYN74_140054"/>
<dbReference type="EMBL" id="CDOD01000011">
    <property type="protein sequence ID" value="CEN33956.1"/>
    <property type="molecule type" value="Genomic_DNA"/>
</dbReference>
<dbReference type="InterPro" id="IPR001466">
    <property type="entry name" value="Beta-lactam-related"/>
</dbReference>
<evidence type="ECO:0000313" key="3">
    <source>
        <dbReference type="EMBL" id="CEN33956.1"/>
    </source>
</evidence>
<keyword evidence="1" id="KW-1133">Transmembrane helix</keyword>
<dbReference type="PANTHER" id="PTHR43283">
    <property type="entry name" value="BETA-LACTAMASE-RELATED"/>
    <property type="match status" value="1"/>
</dbReference>
<protein>
    <submittedName>
        <fullName evidence="3">Nylon oligomers-degrading enzyme EII</fullName>
        <ecNumber evidence="3">3.5.1.46</ecNumber>
    </submittedName>
</protein>
<dbReference type="Proteomes" id="UP000038055">
    <property type="component" value="Unassembled WGS sequence"/>
</dbReference>
<dbReference type="SUPFAM" id="SSF56601">
    <property type="entry name" value="beta-lactamase/transpeptidase-like"/>
    <property type="match status" value="1"/>
</dbReference>
<dbReference type="RefSeq" id="WP_041991226.1">
    <property type="nucleotide sequence ID" value="NZ_CDOD01000011.1"/>
</dbReference>
<dbReference type="PANTHER" id="PTHR43283:SF7">
    <property type="entry name" value="BETA-LACTAMASE-RELATED DOMAIN-CONTAINING PROTEIN"/>
    <property type="match status" value="1"/>
</dbReference>
<evidence type="ECO:0000256" key="1">
    <source>
        <dbReference type="SAM" id="Phobius"/>
    </source>
</evidence>
<dbReference type="InterPro" id="IPR050789">
    <property type="entry name" value="Diverse_Enzym_Activities"/>
</dbReference>
<keyword evidence="1" id="KW-0472">Membrane</keyword>
<proteinExistence type="predicted"/>
<dbReference type="InterPro" id="IPR012338">
    <property type="entry name" value="Beta-lactam/transpept-like"/>
</dbReference>